<name>A0ABM0K956_APLCA</name>
<feature type="compositionally biased region" description="Polar residues" evidence="2">
    <location>
        <begin position="1"/>
        <end position="23"/>
    </location>
</feature>
<evidence type="ECO:0000313" key="5">
    <source>
        <dbReference type="RefSeq" id="XP_005111847.2"/>
    </source>
</evidence>
<evidence type="ECO:0000259" key="3">
    <source>
        <dbReference type="PROSITE" id="PS50137"/>
    </source>
</evidence>
<organism evidence="4 5">
    <name type="scientific">Aplysia californica</name>
    <name type="common">California sea hare</name>
    <dbReference type="NCBI Taxonomy" id="6500"/>
    <lineage>
        <taxon>Eukaryota</taxon>
        <taxon>Metazoa</taxon>
        <taxon>Spiralia</taxon>
        <taxon>Lophotrochozoa</taxon>
        <taxon>Mollusca</taxon>
        <taxon>Gastropoda</taxon>
        <taxon>Heterobranchia</taxon>
        <taxon>Euthyneura</taxon>
        <taxon>Tectipleura</taxon>
        <taxon>Aplysiida</taxon>
        <taxon>Aplysioidea</taxon>
        <taxon>Aplysiidae</taxon>
        <taxon>Aplysia</taxon>
    </lineage>
</organism>
<accession>A0ABM0K956</accession>
<proteinExistence type="predicted"/>
<feature type="non-terminal residue" evidence="5">
    <location>
        <position position="189"/>
    </location>
</feature>
<feature type="region of interest" description="Disordered" evidence="2">
    <location>
        <begin position="45"/>
        <end position="64"/>
    </location>
</feature>
<gene>
    <name evidence="5" type="primary">LOC101862084</name>
</gene>
<reference evidence="5" key="1">
    <citation type="submission" date="2025-08" db="UniProtKB">
        <authorList>
            <consortium name="RefSeq"/>
        </authorList>
    </citation>
    <scope>IDENTIFICATION</scope>
</reference>
<dbReference type="InterPro" id="IPR014720">
    <property type="entry name" value="dsRBD_dom"/>
</dbReference>
<evidence type="ECO:0000313" key="4">
    <source>
        <dbReference type="Proteomes" id="UP000694888"/>
    </source>
</evidence>
<keyword evidence="1" id="KW-0694">RNA-binding</keyword>
<evidence type="ECO:0000256" key="2">
    <source>
        <dbReference type="SAM" id="MobiDB-lite"/>
    </source>
</evidence>
<dbReference type="GeneID" id="101862084"/>
<protein>
    <submittedName>
        <fullName evidence="5">Double-stranded RNA-binding protein Staufen homolog 2</fullName>
    </submittedName>
</protein>
<sequence>MSQSAESSSFGGAQSMDTSSQAGTWEAPPGDSTIYAYVDKTGAKGMKEENTEADGAQTSESTSWAGKSEVTALFEEGVTVCGIHPRLKLNEMQKKPVEFEFVKMEGIPHLRQYFMRCEVEGEEFVGAGRSKKLAAADAAEAALLKIYKIRYDPNLPVETKKSRKRRAASLADSSTDQPAEGGAEPKPGA</sequence>
<dbReference type="PROSITE" id="PS50137">
    <property type="entry name" value="DS_RBD"/>
    <property type="match status" value="1"/>
</dbReference>
<feature type="region of interest" description="Disordered" evidence="2">
    <location>
        <begin position="158"/>
        <end position="189"/>
    </location>
</feature>
<dbReference type="Gene3D" id="3.30.160.20">
    <property type="match status" value="1"/>
</dbReference>
<dbReference type="Pfam" id="PF00035">
    <property type="entry name" value="dsrm"/>
    <property type="match status" value="1"/>
</dbReference>
<dbReference type="RefSeq" id="XP_005111847.2">
    <property type="nucleotide sequence ID" value="XM_005111790.3"/>
</dbReference>
<evidence type="ECO:0000256" key="1">
    <source>
        <dbReference type="PROSITE-ProRule" id="PRU00266"/>
    </source>
</evidence>
<feature type="region of interest" description="Disordered" evidence="2">
    <location>
        <begin position="1"/>
        <end position="33"/>
    </location>
</feature>
<feature type="domain" description="DRBM" evidence="3">
    <location>
        <begin position="88"/>
        <end position="148"/>
    </location>
</feature>
<dbReference type="SUPFAM" id="SSF54768">
    <property type="entry name" value="dsRNA-binding domain-like"/>
    <property type="match status" value="1"/>
</dbReference>
<keyword evidence="4" id="KW-1185">Reference proteome</keyword>
<dbReference type="Proteomes" id="UP000694888">
    <property type="component" value="Unplaced"/>
</dbReference>
<dbReference type="SMART" id="SM00358">
    <property type="entry name" value="DSRM"/>
    <property type="match status" value="1"/>
</dbReference>